<name>A0AAD1Z9C7_9LAMI</name>
<sequence>MRLVMIGLSLDAHFRTMLATCALSGVAKLWSVPEVKKVSTLNGHTKQAVDVVFSSTGYHLATASADRPARLWNTEGSAQITFEGHFDRLARTAFHLSGKYLGTSSFDKTWRLWDVEVGEELLLQEGHSRSVYGLSFHRDGSLAASCGLDSLARVLDLRQYLAHLGFEEEKLYIIIPAHSNLISEVKFEPQEGYFLVTSSYDMTAKVWSSRDFKPVKSLSGREAKVILLDVDGDINAYHPYLTGMGAFVSAT</sequence>
<keyword evidence="2" id="KW-0677">Repeat</keyword>
<evidence type="ECO:0000313" key="6">
    <source>
        <dbReference type="Proteomes" id="UP000834106"/>
    </source>
</evidence>
<dbReference type="Pfam" id="PF00400">
    <property type="entry name" value="WD40"/>
    <property type="match status" value="4"/>
</dbReference>
<accession>A0AAD1Z9C7</accession>
<dbReference type="Gene3D" id="2.130.10.10">
    <property type="entry name" value="YVTN repeat-like/Quinoprotein amine dehydrogenase"/>
    <property type="match status" value="1"/>
</dbReference>
<dbReference type="GO" id="GO:0017070">
    <property type="term" value="F:U6 snRNA binding"/>
    <property type="evidence" value="ECO:0007669"/>
    <property type="project" value="TreeGrafter"/>
</dbReference>
<keyword evidence="6" id="KW-1185">Reference proteome</keyword>
<evidence type="ECO:0000256" key="1">
    <source>
        <dbReference type="ARBA" id="ARBA00022574"/>
    </source>
</evidence>
<dbReference type="SUPFAM" id="SSF50978">
    <property type="entry name" value="WD40 repeat-like"/>
    <property type="match status" value="1"/>
</dbReference>
<dbReference type="SMART" id="SM00320">
    <property type="entry name" value="WD40"/>
    <property type="match status" value="4"/>
</dbReference>
<dbReference type="AlphaFoldDB" id="A0AAD1Z9C7"/>
<dbReference type="GO" id="GO:0046540">
    <property type="term" value="C:U4/U6 x U5 tri-snRNP complex"/>
    <property type="evidence" value="ECO:0007669"/>
    <property type="project" value="TreeGrafter"/>
</dbReference>
<organism evidence="5 6">
    <name type="scientific">Fraxinus pennsylvanica</name>
    <dbReference type="NCBI Taxonomy" id="56036"/>
    <lineage>
        <taxon>Eukaryota</taxon>
        <taxon>Viridiplantae</taxon>
        <taxon>Streptophyta</taxon>
        <taxon>Embryophyta</taxon>
        <taxon>Tracheophyta</taxon>
        <taxon>Spermatophyta</taxon>
        <taxon>Magnoliopsida</taxon>
        <taxon>eudicotyledons</taxon>
        <taxon>Gunneridae</taxon>
        <taxon>Pentapetalae</taxon>
        <taxon>asterids</taxon>
        <taxon>lamiids</taxon>
        <taxon>Lamiales</taxon>
        <taxon>Oleaceae</taxon>
        <taxon>Oleeae</taxon>
        <taxon>Fraxinus</taxon>
    </lineage>
</organism>
<feature type="repeat" description="WD" evidence="3">
    <location>
        <begin position="41"/>
        <end position="82"/>
    </location>
</feature>
<keyword evidence="1 3" id="KW-0853">WD repeat</keyword>
<reference evidence="5" key="1">
    <citation type="submission" date="2023-05" db="EMBL/GenBank/DDBJ databases">
        <authorList>
            <person name="Huff M."/>
        </authorList>
    </citation>
    <scope>NUCLEOTIDE SEQUENCE</scope>
</reference>
<dbReference type="InterPro" id="IPR036322">
    <property type="entry name" value="WD40_repeat_dom_sf"/>
</dbReference>
<evidence type="ECO:0000256" key="2">
    <source>
        <dbReference type="ARBA" id="ARBA00022737"/>
    </source>
</evidence>
<feature type="chain" id="PRO_5042105367" evidence="4">
    <location>
        <begin position="20"/>
        <end position="251"/>
    </location>
</feature>
<dbReference type="PANTHER" id="PTHR19846">
    <property type="entry name" value="WD40 REPEAT PROTEIN"/>
    <property type="match status" value="1"/>
</dbReference>
<protein>
    <submittedName>
        <fullName evidence="5">Uncharacterized protein</fullName>
    </submittedName>
</protein>
<dbReference type="PANTHER" id="PTHR19846:SF0">
    <property type="entry name" value="PRE-MRNA PROCESSING FACTOR 4"/>
    <property type="match status" value="1"/>
</dbReference>
<dbReference type="InterPro" id="IPR019775">
    <property type="entry name" value="WD40_repeat_CS"/>
</dbReference>
<feature type="signal peptide" evidence="4">
    <location>
        <begin position="1"/>
        <end position="19"/>
    </location>
</feature>
<dbReference type="InterPro" id="IPR020472">
    <property type="entry name" value="WD40_PAC1"/>
</dbReference>
<evidence type="ECO:0000256" key="3">
    <source>
        <dbReference type="PROSITE-ProRule" id="PRU00221"/>
    </source>
</evidence>
<feature type="repeat" description="WD" evidence="3">
    <location>
        <begin position="82"/>
        <end position="123"/>
    </location>
</feature>
<dbReference type="GO" id="GO:0030621">
    <property type="term" value="F:U4 snRNA binding"/>
    <property type="evidence" value="ECO:0007669"/>
    <property type="project" value="TreeGrafter"/>
</dbReference>
<dbReference type="PROSITE" id="PS50082">
    <property type="entry name" value="WD_REPEATS_2"/>
    <property type="match status" value="4"/>
</dbReference>
<gene>
    <name evidence="5" type="ORF">FPE_LOCUS13076</name>
</gene>
<proteinExistence type="predicted"/>
<feature type="repeat" description="WD" evidence="3">
    <location>
        <begin position="175"/>
        <end position="217"/>
    </location>
</feature>
<keyword evidence="4" id="KW-0732">Signal</keyword>
<dbReference type="PRINTS" id="PR00320">
    <property type="entry name" value="GPROTEINBRPT"/>
</dbReference>
<dbReference type="PROSITE" id="PS00678">
    <property type="entry name" value="WD_REPEATS_1"/>
    <property type="match status" value="1"/>
</dbReference>
<dbReference type="InterPro" id="IPR015943">
    <property type="entry name" value="WD40/YVTN_repeat-like_dom_sf"/>
</dbReference>
<feature type="repeat" description="WD" evidence="3">
    <location>
        <begin position="124"/>
        <end position="158"/>
    </location>
</feature>
<dbReference type="GO" id="GO:0000398">
    <property type="term" value="P:mRNA splicing, via spliceosome"/>
    <property type="evidence" value="ECO:0007669"/>
    <property type="project" value="TreeGrafter"/>
</dbReference>
<dbReference type="InterPro" id="IPR001680">
    <property type="entry name" value="WD40_rpt"/>
</dbReference>
<evidence type="ECO:0000256" key="4">
    <source>
        <dbReference type="SAM" id="SignalP"/>
    </source>
</evidence>
<dbReference type="PROSITE" id="PS50294">
    <property type="entry name" value="WD_REPEATS_REGION"/>
    <property type="match status" value="3"/>
</dbReference>
<dbReference type="EMBL" id="OU503043">
    <property type="protein sequence ID" value="CAI9765646.1"/>
    <property type="molecule type" value="Genomic_DNA"/>
</dbReference>
<evidence type="ECO:0000313" key="5">
    <source>
        <dbReference type="EMBL" id="CAI9765646.1"/>
    </source>
</evidence>
<dbReference type="Proteomes" id="UP000834106">
    <property type="component" value="Chromosome 8"/>
</dbReference>